<evidence type="ECO:0008006" key="3">
    <source>
        <dbReference type="Google" id="ProtNLM"/>
    </source>
</evidence>
<evidence type="ECO:0000313" key="1">
    <source>
        <dbReference type="EMBL" id="RPA79008.1"/>
    </source>
</evidence>
<sequence length="160" mass="18103">MAQRPTTSEHLVTAIPKLYAKVAKSRKELGPYHSEDIYQTNYPAWAFRMRALFLAEGLWFGIIVSGLGKAPTTDEEVFAMRKVIFDDEDFVDKDNKALLLISVAIDDAAVGRISNYTRGKGDGYDMTAMEAWMELERVYGGMHRKWDAYMNPPLTSCPVQ</sequence>
<protein>
    <recommendedName>
        <fullName evidence="3">DUF4219 domain-containing protein</fullName>
    </recommendedName>
</protein>
<name>A0A3N4I2W8_ASCIM</name>
<keyword evidence="2" id="KW-1185">Reference proteome</keyword>
<dbReference type="OrthoDB" id="2946818at2759"/>
<evidence type="ECO:0000313" key="2">
    <source>
        <dbReference type="Proteomes" id="UP000275078"/>
    </source>
</evidence>
<dbReference type="AlphaFoldDB" id="A0A3N4I2W8"/>
<dbReference type="Proteomes" id="UP000275078">
    <property type="component" value="Unassembled WGS sequence"/>
</dbReference>
<reference evidence="1 2" key="1">
    <citation type="journal article" date="2018" name="Nat. Ecol. Evol.">
        <title>Pezizomycetes genomes reveal the molecular basis of ectomycorrhizal truffle lifestyle.</title>
        <authorList>
            <person name="Murat C."/>
            <person name="Payen T."/>
            <person name="Noel B."/>
            <person name="Kuo A."/>
            <person name="Morin E."/>
            <person name="Chen J."/>
            <person name="Kohler A."/>
            <person name="Krizsan K."/>
            <person name="Balestrini R."/>
            <person name="Da Silva C."/>
            <person name="Montanini B."/>
            <person name="Hainaut M."/>
            <person name="Levati E."/>
            <person name="Barry K.W."/>
            <person name="Belfiori B."/>
            <person name="Cichocki N."/>
            <person name="Clum A."/>
            <person name="Dockter R.B."/>
            <person name="Fauchery L."/>
            <person name="Guy J."/>
            <person name="Iotti M."/>
            <person name="Le Tacon F."/>
            <person name="Lindquist E.A."/>
            <person name="Lipzen A."/>
            <person name="Malagnac F."/>
            <person name="Mello A."/>
            <person name="Molinier V."/>
            <person name="Miyauchi S."/>
            <person name="Poulain J."/>
            <person name="Riccioni C."/>
            <person name="Rubini A."/>
            <person name="Sitrit Y."/>
            <person name="Splivallo R."/>
            <person name="Traeger S."/>
            <person name="Wang M."/>
            <person name="Zifcakova L."/>
            <person name="Wipf D."/>
            <person name="Zambonelli A."/>
            <person name="Paolocci F."/>
            <person name="Nowrousian M."/>
            <person name="Ottonello S."/>
            <person name="Baldrian P."/>
            <person name="Spatafora J.W."/>
            <person name="Henrissat B."/>
            <person name="Nagy L.G."/>
            <person name="Aury J.M."/>
            <person name="Wincker P."/>
            <person name="Grigoriev I.V."/>
            <person name="Bonfante P."/>
            <person name="Martin F.M."/>
        </authorList>
    </citation>
    <scope>NUCLEOTIDE SEQUENCE [LARGE SCALE GENOMIC DNA]</scope>
    <source>
        <strain evidence="1 2">RN42</strain>
    </source>
</reference>
<accession>A0A3N4I2W8</accession>
<organism evidence="1 2">
    <name type="scientific">Ascobolus immersus RN42</name>
    <dbReference type="NCBI Taxonomy" id="1160509"/>
    <lineage>
        <taxon>Eukaryota</taxon>
        <taxon>Fungi</taxon>
        <taxon>Dikarya</taxon>
        <taxon>Ascomycota</taxon>
        <taxon>Pezizomycotina</taxon>
        <taxon>Pezizomycetes</taxon>
        <taxon>Pezizales</taxon>
        <taxon>Ascobolaceae</taxon>
        <taxon>Ascobolus</taxon>
    </lineage>
</organism>
<gene>
    <name evidence="1" type="ORF">BJ508DRAFT_308749</name>
</gene>
<dbReference type="EMBL" id="ML119704">
    <property type="protein sequence ID" value="RPA79008.1"/>
    <property type="molecule type" value="Genomic_DNA"/>
</dbReference>
<proteinExistence type="predicted"/>